<evidence type="ECO:0000313" key="15">
    <source>
        <dbReference type="EMBL" id="GFN79692.1"/>
    </source>
</evidence>
<evidence type="ECO:0000259" key="14">
    <source>
        <dbReference type="PROSITE" id="PS51057"/>
    </source>
</evidence>
<dbReference type="InterPro" id="IPR017970">
    <property type="entry name" value="Homeobox_CS"/>
</dbReference>
<evidence type="ECO:0000256" key="11">
    <source>
        <dbReference type="RuleBase" id="RU000682"/>
    </source>
</evidence>
<evidence type="ECO:0000256" key="9">
    <source>
        <dbReference type="ARBA" id="ARBA00023242"/>
    </source>
</evidence>
<organism evidence="15 16">
    <name type="scientific">Plakobranchus ocellatus</name>
    <dbReference type="NCBI Taxonomy" id="259542"/>
    <lineage>
        <taxon>Eukaryota</taxon>
        <taxon>Metazoa</taxon>
        <taxon>Spiralia</taxon>
        <taxon>Lophotrochozoa</taxon>
        <taxon>Mollusca</taxon>
        <taxon>Gastropoda</taxon>
        <taxon>Heterobranchia</taxon>
        <taxon>Euthyneura</taxon>
        <taxon>Panpulmonata</taxon>
        <taxon>Sacoglossa</taxon>
        <taxon>Placobranchoidea</taxon>
        <taxon>Plakobranchidae</taxon>
        <taxon>Plakobranchus</taxon>
    </lineage>
</organism>
<keyword evidence="7 10" id="KW-0371">Homeobox</keyword>
<dbReference type="PROSITE" id="PS51057">
    <property type="entry name" value="PAIRED_2"/>
    <property type="match status" value="1"/>
</dbReference>
<dbReference type="SMART" id="SM00389">
    <property type="entry name" value="HOX"/>
    <property type="match status" value="1"/>
</dbReference>
<dbReference type="EMBL" id="BLXT01000722">
    <property type="protein sequence ID" value="GFN79692.1"/>
    <property type="molecule type" value="Genomic_DNA"/>
</dbReference>
<dbReference type="FunFam" id="1.10.10.60:FF:000307">
    <property type="entry name" value="Eyegone, isoform A"/>
    <property type="match status" value="1"/>
</dbReference>
<dbReference type="Pfam" id="PF00292">
    <property type="entry name" value="PAX"/>
    <property type="match status" value="1"/>
</dbReference>
<dbReference type="SUPFAM" id="SSF46689">
    <property type="entry name" value="Homeodomain-like"/>
    <property type="match status" value="2"/>
</dbReference>
<comment type="caution">
    <text evidence="15">The sequence shown here is derived from an EMBL/GenBank/DDBJ whole genome shotgun (WGS) entry which is preliminary data.</text>
</comment>
<dbReference type="InterPro" id="IPR043565">
    <property type="entry name" value="PAX_fam"/>
</dbReference>
<evidence type="ECO:0000256" key="5">
    <source>
        <dbReference type="ARBA" id="ARBA00023015"/>
    </source>
</evidence>
<comment type="subcellular location">
    <subcellularLocation>
        <location evidence="1 10 11">Nucleus</location>
    </subcellularLocation>
</comment>
<keyword evidence="9 10" id="KW-0539">Nucleus</keyword>
<proteinExistence type="inferred from homology"/>
<feature type="region of interest" description="Disordered" evidence="12">
    <location>
        <begin position="150"/>
        <end position="173"/>
    </location>
</feature>
<feature type="domain" description="Paired" evidence="14">
    <location>
        <begin position="1"/>
        <end position="34"/>
    </location>
</feature>
<keyword evidence="6 10" id="KW-0238">DNA-binding</keyword>
<feature type="compositionally biased region" description="Polar residues" evidence="12">
    <location>
        <begin position="355"/>
        <end position="365"/>
    </location>
</feature>
<evidence type="ECO:0000256" key="6">
    <source>
        <dbReference type="ARBA" id="ARBA00023125"/>
    </source>
</evidence>
<keyword evidence="16" id="KW-1185">Reference proteome</keyword>
<dbReference type="PROSITE" id="PS50071">
    <property type="entry name" value="HOMEOBOX_2"/>
    <property type="match status" value="1"/>
</dbReference>
<evidence type="ECO:0000256" key="10">
    <source>
        <dbReference type="PROSITE-ProRule" id="PRU00108"/>
    </source>
</evidence>
<evidence type="ECO:0000256" key="7">
    <source>
        <dbReference type="ARBA" id="ARBA00023155"/>
    </source>
</evidence>
<dbReference type="PROSITE" id="PS00027">
    <property type="entry name" value="HOMEOBOX_1"/>
    <property type="match status" value="1"/>
</dbReference>
<evidence type="ECO:0000313" key="16">
    <source>
        <dbReference type="Proteomes" id="UP000735302"/>
    </source>
</evidence>
<keyword evidence="5" id="KW-0805">Transcription regulation</keyword>
<feature type="compositionally biased region" description="Low complexity" evidence="12">
    <location>
        <begin position="367"/>
        <end position="378"/>
    </location>
</feature>
<sequence>MFAWEIRDKLLAEGICNHNNVPSVSSINRILRNRAAERAANEYAKVASQVLQPLYTSWWAGAAPPSSSSVPLAPPKRPLTPPPAPIVQHAGFGPAQRLGSMCQPTSSAPLDMMAAVNNGLAPPLHLQRDNAGLTCSAPLSIYTNGLSVSEAEEERNKMDSPDSDGALNISDPYLDTDGVQKLRRNRTTFSPSQLEILEREFLKTHYPGVTTREVLASKTGLSEARVQVWFSNRRAKWRRHERLKLLQSTNPFALHYSPSMQHAMAEVADRRRLPHGEDQSEHRVSPPVTSAPPSGFPMYLGYPRAAFDIGAARAGGYRNDFNSSISSGGSTLTPSPPLPFSAAAAAAAAAARVTPSPQQATTPRNLTPPTSASTPEPSLADAAHAAPSVFPSHRDSVTATTLQNCATATPTTSAAAAAADKRSKPSFSISEHAAFKPESRPTLEGRLSTRDGREEEGVQGDEDSERSRCLIISHVNTSSDLVH</sequence>
<dbReference type="InterPro" id="IPR001523">
    <property type="entry name" value="Paired_dom"/>
</dbReference>
<dbReference type="GO" id="GO:0000978">
    <property type="term" value="F:RNA polymerase II cis-regulatory region sequence-specific DNA binding"/>
    <property type="evidence" value="ECO:0007669"/>
    <property type="project" value="TreeGrafter"/>
</dbReference>
<evidence type="ECO:0000256" key="1">
    <source>
        <dbReference type="ARBA" id="ARBA00004123"/>
    </source>
</evidence>
<evidence type="ECO:0000256" key="2">
    <source>
        <dbReference type="ARBA" id="ARBA00005733"/>
    </source>
</evidence>
<dbReference type="CDD" id="cd00086">
    <property type="entry name" value="homeodomain"/>
    <property type="match status" value="1"/>
</dbReference>
<feature type="compositionally biased region" description="Basic and acidic residues" evidence="12">
    <location>
        <begin position="433"/>
        <end position="456"/>
    </location>
</feature>
<keyword evidence="8" id="KW-0804">Transcription</keyword>
<feature type="DNA-binding region" description="Homeobox" evidence="10">
    <location>
        <begin position="182"/>
        <end position="241"/>
    </location>
</feature>
<reference evidence="15 16" key="1">
    <citation type="journal article" date="2021" name="Elife">
        <title>Chloroplast acquisition without the gene transfer in kleptoplastic sea slugs, Plakobranchus ocellatus.</title>
        <authorList>
            <person name="Maeda T."/>
            <person name="Takahashi S."/>
            <person name="Yoshida T."/>
            <person name="Shimamura S."/>
            <person name="Takaki Y."/>
            <person name="Nagai Y."/>
            <person name="Toyoda A."/>
            <person name="Suzuki Y."/>
            <person name="Arimoto A."/>
            <person name="Ishii H."/>
            <person name="Satoh N."/>
            <person name="Nishiyama T."/>
            <person name="Hasebe M."/>
            <person name="Maruyama T."/>
            <person name="Minagawa J."/>
            <person name="Obokata J."/>
            <person name="Shigenobu S."/>
        </authorList>
    </citation>
    <scope>NUCLEOTIDE SEQUENCE [LARGE SCALE GENOMIC DNA]</scope>
</reference>
<dbReference type="InterPro" id="IPR001356">
    <property type="entry name" value="HD"/>
</dbReference>
<dbReference type="Gene3D" id="1.10.10.60">
    <property type="entry name" value="Homeodomain-like"/>
    <property type="match status" value="1"/>
</dbReference>
<evidence type="ECO:0000256" key="3">
    <source>
        <dbReference type="ARBA" id="ARBA00022473"/>
    </source>
</evidence>
<evidence type="ECO:0000256" key="8">
    <source>
        <dbReference type="ARBA" id="ARBA00023163"/>
    </source>
</evidence>
<feature type="region of interest" description="Disordered" evidence="12">
    <location>
        <begin position="419"/>
        <end position="467"/>
    </location>
</feature>
<keyword evidence="4" id="KW-0563">Paired box</keyword>
<feature type="region of interest" description="Disordered" evidence="12">
    <location>
        <begin position="351"/>
        <end position="395"/>
    </location>
</feature>
<keyword evidence="3" id="KW-0217">Developmental protein</keyword>
<protein>
    <submittedName>
        <fullName evidence="15">Paired box protein pax-6</fullName>
    </submittedName>
</protein>
<dbReference type="InterPro" id="IPR036388">
    <property type="entry name" value="WH-like_DNA-bd_sf"/>
</dbReference>
<evidence type="ECO:0000256" key="12">
    <source>
        <dbReference type="SAM" id="MobiDB-lite"/>
    </source>
</evidence>
<evidence type="ECO:0000256" key="4">
    <source>
        <dbReference type="ARBA" id="ARBA00022724"/>
    </source>
</evidence>
<accession>A0AAV3YB73</accession>
<evidence type="ECO:0000259" key="13">
    <source>
        <dbReference type="PROSITE" id="PS50071"/>
    </source>
</evidence>
<name>A0AAV3YB73_9GAST</name>
<dbReference type="Proteomes" id="UP000735302">
    <property type="component" value="Unassembled WGS sequence"/>
</dbReference>
<dbReference type="AlphaFoldDB" id="A0AAV3YB73"/>
<feature type="domain" description="Homeobox" evidence="13">
    <location>
        <begin position="180"/>
        <end position="240"/>
    </location>
</feature>
<dbReference type="GO" id="GO:0005634">
    <property type="term" value="C:nucleus"/>
    <property type="evidence" value="ECO:0007669"/>
    <property type="project" value="UniProtKB-SubCell"/>
</dbReference>
<dbReference type="Pfam" id="PF00046">
    <property type="entry name" value="Homeodomain"/>
    <property type="match status" value="1"/>
</dbReference>
<dbReference type="Gene3D" id="1.10.10.10">
    <property type="entry name" value="Winged helix-like DNA-binding domain superfamily/Winged helix DNA-binding domain"/>
    <property type="match status" value="1"/>
</dbReference>
<gene>
    <name evidence="15" type="ORF">PoB_000619800</name>
</gene>
<dbReference type="InterPro" id="IPR009057">
    <property type="entry name" value="Homeodomain-like_sf"/>
</dbReference>
<dbReference type="GO" id="GO:0000981">
    <property type="term" value="F:DNA-binding transcription factor activity, RNA polymerase II-specific"/>
    <property type="evidence" value="ECO:0007669"/>
    <property type="project" value="InterPro"/>
</dbReference>
<dbReference type="PANTHER" id="PTHR45636">
    <property type="entry name" value="PAIRED BOX PROTEIN PAX-6-RELATED-RELATED"/>
    <property type="match status" value="1"/>
</dbReference>
<dbReference type="PANTHER" id="PTHR45636:SF50">
    <property type="entry name" value="EYEGONE, ISOFORM A-RELATED"/>
    <property type="match status" value="1"/>
</dbReference>
<comment type="similarity">
    <text evidence="2">Belongs to the paired homeobox family.</text>
</comment>